<dbReference type="EMBL" id="JBEPLM010000007">
    <property type="protein sequence ID" value="MET3594581.1"/>
    <property type="molecule type" value="Genomic_DNA"/>
</dbReference>
<sequence>MRSSHAFKGIAIGLLLSILLWMAIAYGYFHMLSRDNTVQVIRLHNLATDQVGKIAIKPDDGKGVRPSTAAQP</sequence>
<evidence type="ECO:0000313" key="1">
    <source>
        <dbReference type="EMBL" id="MET3594581.1"/>
    </source>
</evidence>
<protein>
    <submittedName>
        <fullName evidence="1">Uncharacterized protein</fullName>
    </submittedName>
</protein>
<evidence type="ECO:0000313" key="2">
    <source>
        <dbReference type="Proteomes" id="UP001549036"/>
    </source>
</evidence>
<accession>A0ABV2HVF5</accession>
<keyword evidence="2" id="KW-1185">Reference proteome</keyword>
<name>A0ABV2HVF5_9HYPH</name>
<dbReference type="Proteomes" id="UP001549036">
    <property type="component" value="Unassembled WGS sequence"/>
</dbReference>
<organism evidence="1 2">
    <name type="scientific">Mesorhizobium shonense</name>
    <dbReference type="NCBI Taxonomy" id="1209948"/>
    <lineage>
        <taxon>Bacteria</taxon>
        <taxon>Pseudomonadati</taxon>
        <taxon>Pseudomonadota</taxon>
        <taxon>Alphaproteobacteria</taxon>
        <taxon>Hyphomicrobiales</taxon>
        <taxon>Phyllobacteriaceae</taxon>
        <taxon>Mesorhizobium</taxon>
    </lineage>
</organism>
<gene>
    <name evidence="1" type="ORF">ABID26_003989</name>
</gene>
<proteinExistence type="predicted"/>
<comment type="caution">
    <text evidence="1">The sequence shown here is derived from an EMBL/GenBank/DDBJ whole genome shotgun (WGS) entry which is preliminary data.</text>
</comment>
<reference evidence="1 2" key="1">
    <citation type="submission" date="2024-06" db="EMBL/GenBank/DDBJ databases">
        <title>Genomic Encyclopedia of Type Strains, Phase IV (KMG-IV): sequencing the most valuable type-strain genomes for metagenomic binning, comparative biology and taxonomic classification.</title>
        <authorList>
            <person name="Goeker M."/>
        </authorList>
    </citation>
    <scope>NUCLEOTIDE SEQUENCE [LARGE SCALE GENOMIC DNA]</scope>
    <source>
        <strain evidence="1 2">DSM 29846</strain>
    </source>
</reference>